<proteinExistence type="inferred from homology"/>
<organism evidence="5 6">
    <name type="scientific">Mediterraneibacter hominis</name>
    <dbReference type="NCBI Taxonomy" id="2763054"/>
    <lineage>
        <taxon>Bacteria</taxon>
        <taxon>Bacillati</taxon>
        <taxon>Bacillota</taxon>
        <taxon>Clostridia</taxon>
        <taxon>Lachnospirales</taxon>
        <taxon>Lachnospiraceae</taxon>
        <taxon>Mediterraneibacter</taxon>
    </lineage>
</organism>
<evidence type="ECO:0000256" key="1">
    <source>
        <dbReference type="ARBA" id="ARBA00004117"/>
    </source>
</evidence>
<protein>
    <recommendedName>
        <fullName evidence="4">Flagellar hook-basal body complex protein FliE</fullName>
    </recommendedName>
</protein>
<comment type="subcellular location">
    <subcellularLocation>
        <location evidence="1 4">Bacterial flagellum basal body</location>
    </subcellularLocation>
</comment>
<gene>
    <name evidence="4" type="primary">fliE</name>
    <name evidence="5" type="ORF">H8S37_10430</name>
</gene>
<evidence type="ECO:0000256" key="3">
    <source>
        <dbReference type="ARBA" id="ARBA00023143"/>
    </source>
</evidence>
<comment type="similarity">
    <text evidence="2 4">Belongs to the FliE family.</text>
</comment>
<evidence type="ECO:0000256" key="2">
    <source>
        <dbReference type="ARBA" id="ARBA00009272"/>
    </source>
</evidence>
<keyword evidence="3 4" id="KW-0975">Bacterial flagellum</keyword>
<dbReference type="Pfam" id="PF02049">
    <property type="entry name" value="FliE"/>
    <property type="match status" value="1"/>
</dbReference>
<dbReference type="AlphaFoldDB" id="A0A923LIC0"/>
<dbReference type="RefSeq" id="WP_186876005.1">
    <property type="nucleotide sequence ID" value="NZ_JACOPF010000002.1"/>
</dbReference>
<keyword evidence="5" id="KW-0966">Cell projection</keyword>
<evidence type="ECO:0000313" key="6">
    <source>
        <dbReference type="Proteomes" id="UP000652477"/>
    </source>
</evidence>
<keyword evidence="5" id="KW-0969">Cilium</keyword>
<dbReference type="GO" id="GO:0003774">
    <property type="term" value="F:cytoskeletal motor activity"/>
    <property type="evidence" value="ECO:0007669"/>
    <property type="project" value="InterPro"/>
</dbReference>
<evidence type="ECO:0000256" key="4">
    <source>
        <dbReference type="HAMAP-Rule" id="MF_00724"/>
    </source>
</evidence>
<accession>A0A923LIC0</accession>
<evidence type="ECO:0000313" key="5">
    <source>
        <dbReference type="EMBL" id="MBC5689332.1"/>
    </source>
</evidence>
<keyword evidence="6" id="KW-1185">Reference proteome</keyword>
<dbReference type="InterPro" id="IPR001624">
    <property type="entry name" value="FliE"/>
</dbReference>
<name>A0A923LIC0_9FIRM</name>
<dbReference type="GO" id="GO:0005198">
    <property type="term" value="F:structural molecule activity"/>
    <property type="evidence" value="ECO:0007669"/>
    <property type="project" value="InterPro"/>
</dbReference>
<sequence>MENGFITPIRAWGSMSDISGAGEAEKKGGQSQLFQNIFYNAVQDVRSTEQNLQKQQYLLATGQTDDPHTLQIAASEAQLATNMLVQLRNKALDSYNELMRISL</sequence>
<dbReference type="PANTHER" id="PTHR34653:SF1">
    <property type="entry name" value="FLAGELLAR HOOK-BASAL BODY COMPLEX PROTEIN FLIE"/>
    <property type="match status" value="1"/>
</dbReference>
<dbReference type="HAMAP" id="MF_00724">
    <property type="entry name" value="FliE"/>
    <property type="match status" value="1"/>
</dbReference>
<reference evidence="5" key="1">
    <citation type="submission" date="2020-08" db="EMBL/GenBank/DDBJ databases">
        <title>Genome public.</title>
        <authorList>
            <person name="Liu C."/>
            <person name="Sun Q."/>
        </authorList>
    </citation>
    <scope>NUCLEOTIDE SEQUENCE</scope>
    <source>
        <strain evidence="5">NSJ-55</strain>
    </source>
</reference>
<dbReference type="Proteomes" id="UP000652477">
    <property type="component" value="Unassembled WGS sequence"/>
</dbReference>
<dbReference type="GO" id="GO:0009425">
    <property type="term" value="C:bacterial-type flagellum basal body"/>
    <property type="evidence" value="ECO:0007669"/>
    <property type="project" value="UniProtKB-SubCell"/>
</dbReference>
<dbReference type="PANTHER" id="PTHR34653">
    <property type="match status" value="1"/>
</dbReference>
<keyword evidence="5" id="KW-0282">Flagellum</keyword>
<dbReference type="GO" id="GO:0071973">
    <property type="term" value="P:bacterial-type flagellum-dependent cell motility"/>
    <property type="evidence" value="ECO:0007669"/>
    <property type="project" value="InterPro"/>
</dbReference>
<comment type="caution">
    <text evidence="5">The sequence shown here is derived from an EMBL/GenBank/DDBJ whole genome shotgun (WGS) entry which is preliminary data.</text>
</comment>
<dbReference type="EMBL" id="JACOPF010000002">
    <property type="protein sequence ID" value="MBC5689332.1"/>
    <property type="molecule type" value="Genomic_DNA"/>
</dbReference>